<feature type="region of interest" description="Disordered" evidence="1">
    <location>
        <begin position="526"/>
        <end position="564"/>
    </location>
</feature>
<evidence type="ECO:0000256" key="1">
    <source>
        <dbReference type="SAM" id="MobiDB-lite"/>
    </source>
</evidence>
<name>A0AA40BPH2_9PEZI</name>
<gene>
    <name evidence="2" type="ORF">B0T18DRAFT_237152</name>
</gene>
<dbReference type="Pfam" id="PF14441">
    <property type="entry name" value="OTT_1508_deam"/>
    <property type="match status" value="1"/>
</dbReference>
<evidence type="ECO:0000313" key="2">
    <source>
        <dbReference type="EMBL" id="KAK0737951.1"/>
    </source>
</evidence>
<feature type="compositionally biased region" description="Acidic residues" evidence="1">
    <location>
        <begin position="554"/>
        <end position="564"/>
    </location>
</feature>
<comment type="caution">
    <text evidence="2">The sequence shown here is derived from an EMBL/GenBank/DDBJ whole genome shotgun (WGS) entry which is preliminary data.</text>
</comment>
<sequence>MPVNIPIAVPLKPSLRKRFYEALVLWVCLKGSFTQGKQTEVTERISDDEQVSDRKQLYHCFANKVAQICAIKKGSDTVTSCGILQPGQTRYIFASNNRTGEALEEVKAFIEDILSALGEAKDEEVKEAKANKHSALFSEMLRKILRFNRPRLENYIRLMAEEIVACIESVRESEDEDSIGAQEATANLERLVPLLRFIGSAGDKGKAKVDIAEFVLKTEQLLDALEGCYRSSLEEFIRHQYLRDRERQPGETAWSNMHHATGRLMSYFYAVRIFLKARMVFPDLFSNFSVEHVPSSAPGETPDIRKKVEGIVSRLTTDKNIVEMFRKLEPQLQVGLNDSIKSCTHPHAFRPIVHAELLVDDFIRREQRRATSTPGAEPLPYFREFEFGAYIGGSKPTCKLCSIYFAEHPDGVQVRPSHNNVYYKWRMPDVFESDPESVLTERAVVLEAMVKGLRGLIVRGIRNQSAVKNPFDSNNTPSYPVADVSVTAMLFRDMSVADESVGASSRDTTPEDERFEQMRRGALQAQAVIEGRRMQEKPRGGGGRGWKGRVIRVEDDDEDGGARL</sequence>
<keyword evidence="3" id="KW-1185">Reference proteome</keyword>
<dbReference type="AlphaFoldDB" id="A0AA40BPH2"/>
<feature type="compositionally biased region" description="Basic and acidic residues" evidence="1">
    <location>
        <begin position="530"/>
        <end position="539"/>
    </location>
</feature>
<dbReference type="InterPro" id="IPR027796">
    <property type="entry name" value="OTT_1508_deam-like"/>
</dbReference>
<organism evidence="2 3">
    <name type="scientific">Schizothecium vesticola</name>
    <dbReference type="NCBI Taxonomy" id="314040"/>
    <lineage>
        <taxon>Eukaryota</taxon>
        <taxon>Fungi</taxon>
        <taxon>Dikarya</taxon>
        <taxon>Ascomycota</taxon>
        <taxon>Pezizomycotina</taxon>
        <taxon>Sordariomycetes</taxon>
        <taxon>Sordariomycetidae</taxon>
        <taxon>Sordariales</taxon>
        <taxon>Schizotheciaceae</taxon>
        <taxon>Schizothecium</taxon>
    </lineage>
</organism>
<dbReference type="PANTHER" id="PTHR42037">
    <property type="match status" value="1"/>
</dbReference>
<reference evidence="2" key="1">
    <citation type="submission" date="2023-06" db="EMBL/GenBank/DDBJ databases">
        <title>Genome-scale phylogeny and comparative genomics of the fungal order Sordariales.</title>
        <authorList>
            <consortium name="Lawrence Berkeley National Laboratory"/>
            <person name="Hensen N."/>
            <person name="Bonometti L."/>
            <person name="Westerberg I."/>
            <person name="Brannstrom I.O."/>
            <person name="Guillou S."/>
            <person name="Cros-Aarteil S."/>
            <person name="Calhoun S."/>
            <person name="Haridas S."/>
            <person name="Kuo A."/>
            <person name="Mondo S."/>
            <person name="Pangilinan J."/>
            <person name="Riley R."/>
            <person name="LaButti K."/>
            <person name="Andreopoulos B."/>
            <person name="Lipzen A."/>
            <person name="Chen C."/>
            <person name="Yanf M."/>
            <person name="Daum C."/>
            <person name="Ng V."/>
            <person name="Clum A."/>
            <person name="Steindorff A."/>
            <person name="Ohm R."/>
            <person name="Martin F."/>
            <person name="Silar P."/>
            <person name="Natvig D."/>
            <person name="Lalanne C."/>
            <person name="Gautier V."/>
            <person name="Ament-velasquez S.L."/>
            <person name="Kruys A."/>
            <person name="Hutchinson M.I."/>
            <person name="Powell A.J."/>
            <person name="Barry K."/>
            <person name="Miller A.N."/>
            <person name="Grigoriev I.V."/>
            <person name="Debuchy R."/>
            <person name="Gladieux P."/>
            <person name="Thoren M.H."/>
            <person name="Johannesson H."/>
        </authorList>
    </citation>
    <scope>NUCLEOTIDE SEQUENCE</scope>
    <source>
        <strain evidence="2">SMH3187-1</strain>
    </source>
</reference>
<accession>A0AA40BPH2</accession>
<dbReference type="EMBL" id="JAUKUD010000007">
    <property type="protein sequence ID" value="KAK0737951.1"/>
    <property type="molecule type" value="Genomic_DNA"/>
</dbReference>
<protein>
    <submittedName>
        <fullName evidence="2">Uncharacterized protein</fullName>
    </submittedName>
</protein>
<evidence type="ECO:0000313" key="3">
    <source>
        <dbReference type="Proteomes" id="UP001172155"/>
    </source>
</evidence>
<dbReference type="Proteomes" id="UP001172155">
    <property type="component" value="Unassembled WGS sequence"/>
</dbReference>
<proteinExistence type="predicted"/>
<dbReference type="PANTHER" id="PTHR42037:SF1">
    <property type="match status" value="1"/>
</dbReference>